<evidence type="ECO:0000313" key="8">
    <source>
        <dbReference type="EnsemblPlants" id="TraesCS3B02G271900.1.cds1"/>
    </source>
</evidence>
<dbReference type="Gramene" id="TraesROB_scaffold_009143_01G000100.1">
    <property type="protein sequence ID" value="TraesROB_scaffold_009143_01G000100.1"/>
    <property type="gene ID" value="TraesROB_scaffold_009143_01G000100"/>
</dbReference>
<dbReference type="PANTHER" id="PTHR31719:SF243">
    <property type="entry name" value="NAC DOMAIN-CONTAINING PROTEIN"/>
    <property type="match status" value="1"/>
</dbReference>
<evidence type="ECO:0000256" key="6">
    <source>
        <dbReference type="SAM" id="MobiDB-lite"/>
    </source>
</evidence>
<keyword evidence="5" id="KW-0539">Nucleus</keyword>
<dbReference type="SUPFAM" id="SSF101941">
    <property type="entry name" value="NAC domain"/>
    <property type="match status" value="1"/>
</dbReference>
<dbReference type="Gramene" id="TraesCS3B02G271900.1">
    <property type="protein sequence ID" value="TraesCS3B02G271900.1.cds1"/>
    <property type="gene ID" value="TraesCS3B02G271900"/>
</dbReference>
<feature type="domain" description="NAC" evidence="7">
    <location>
        <begin position="14"/>
        <end position="164"/>
    </location>
</feature>
<dbReference type="PROSITE" id="PS51005">
    <property type="entry name" value="NAC"/>
    <property type="match status" value="1"/>
</dbReference>
<dbReference type="Gramene" id="TraesSYM3B03G01682000.1">
    <property type="protein sequence ID" value="TraesSYM3B03G01682000.1.CDS1"/>
    <property type="gene ID" value="TraesSYM3B03G01682000"/>
</dbReference>
<dbReference type="OMA" id="PWRYVHE"/>
<dbReference type="SMR" id="A0A077RSX2"/>
<keyword evidence="2" id="KW-0805">Transcription regulation</keyword>
<dbReference type="STRING" id="4565.A0A077RSX2"/>
<dbReference type="InterPro" id="IPR003441">
    <property type="entry name" value="NAC-dom"/>
</dbReference>
<dbReference type="OrthoDB" id="695366at2759"/>
<dbReference type="AlphaFoldDB" id="A0A077RSX2"/>
<dbReference type="Gramene" id="TraesARI3B03G01686480.1">
    <property type="protein sequence ID" value="TraesARI3B03G01686480.1.CDS1"/>
    <property type="gene ID" value="TraesARI3B03G01686480"/>
</dbReference>
<reference evidence="8" key="2">
    <citation type="submission" date="2018-10" db="UniProtKB">
        <authorList>
            <consortium name="EnsemblPlants"/>
        </authorList>
    </citation>
    <scope>IDENTIFICATION</scope>
</reference>
<dbReference type="InterPro" id="IPR036093">
    <property type="entry name" value="NAC_dom_sf"/>
</dbReference>
<evidence type="ECO:0000256" key="5">
    <source>
        <dbReference type="ARBA" id="ARBA00023242"/>
    </source>
</evidence>
<organism evidence="8">
    <name type="scientific">Triticum aestivum</name>
    <name type="common">Wheat</name>
    <dbReference type="NCBI Taxonomy" id="4565"/>
    <lineage>
        <taxon>Eukaryota</taxon>
        <taxon>Viridiplantae</taxon>
        <taxon>Streptophyta</taxon>
        <taxon>Embryophyta</taxon>
        <taxon>Tracheophyta</taxon>
        <taxon>Spermatophyta</taxon>
        <taxon>Magnoliopsida</taxon>
        <taxon>Liliopsida</taxon>
        <taxon>Poales</taxon>
        <taxon>Poaceae</taxon>
        <taxon>BOP clade</taxon>
        <taxon>Pooideae</taxon>
        <taxon>Triticodae</taxon>
        <taxon>Triticeae</taxon>
        <taxon>Triticinae</taxon>
        <taxon>Triticum</taxon>
    </lineage>
</organism>
<dbReference type="Proteomes" id="UP000019116">
    <property type="component" value="Chromosome 3B"/>
</dbReference>
<dbReference type="HOGENOM" id="CLU_740450_0_0_1"/>
<dbReference type="EnsemblPlants" id="TraesCS3B02G271900.1">
    <property type="protein sequence ID" value="TraesCS3B02G271900.1.cds1"/>
    <property type="gene ID" value="TraesCS3B02G271900"/>
</dbReference>
<keyword evidence="3" id="KW-0238">DNA-binding</keyword>
<dbReference type="Gramene" id="TraesMAC3B03G01659670.1">
    <property type="protein sequence ID" value="TraesMAC3B03G01659670.1.CDS1"/>
    <property type="gene ID" value="TraesMAC3B03G01659670"/>
</dbReference>
<proteinExistence type="predicted"/>
<protein>
    <recommendedName>
        <fullName evidence="7">NAC domain-containing protein</fullName>
    </recommendedName>
</protein>
<sequence>MVAYARRSRAPGRPHFALDAHPCEQELIAAYLGPRVTEGDMSCKFIHEGDVYAAHPEDLTQQYAAAVASNGDEAWYFFTAVRAKGGGRRGRTVDSQEGCWHSEAGSKPEVSAHHHGGGLLGHRQNFSFVTKEDGVRVRSGWLMVELGLHGDGQDEVTLCKVYFSPRAAKNNKKPAASSSARKRKADAGSPAPARQCRRRREMNQDDHPVEKQAVKAGKQEGFVEESSADEPEVVDPNDFFWWVRNKEKLRLALGISEEDFYRPPSAAALERSFGPDWPPAAPPSSPVVPNEDKPVVMWLTYEELHGLPEVREFLSPTKLLEEMRSSVKQHE</sequence>
<evidence type="ECO:0000256" key="3">
    <source>
        <dbReference type="ARBA" id="ARBA00023125"/>
    </source>
</evidence>
<keyword evidence="9" id="KW-1185">Reference proteome</keyword>
<feature type="region of interest" description="Disordered" evidence="6">
    <location>
        <begin position="170"/>
        <end position="229"/>
    </location>
</feature>
<dbReference type="Gramene" id="TraesCAD_scaffold_017655_01G000100.1">
    <property type="protein sequence ID" value="TraesCAD_scaffold_017655_01G000100.1"/>
    <property type="gene ID" value="TraesCAD_scaffold_017655_01G000100"/>
</dbReference>
<evidence type="ECO:0000259" key="7">
    <source>
        <dbReference type="PROSITE" id="PS51005"/>
    </source>
</evidence>
<dbReference type="GO" id="GO:0005634">
    <property type="term" value="C:nucleus"/>
    <property type="evidence" value="ECO:0007669"/>
    <property type="project" value="UniProtKB-SubCell"/>
</dbReference>
<evidence type="ECO:0000313" key="9">
    <source>
        <dbReference type="Proteomes" id="UP000019116"/>
    </source>
</evidence>
<dbReference type="Gramene" id="TraesLDM3B03G01659570.1">
    <property type="protein sequence ID" value="TraesLDM3B03G01659570.1.CDS1"/>
    <property type="gene ID" value="TraesLDM3B03G01659570"/>
</dbReference>
<dbReference type="Pfam" id="PF02365">
    <property type="entry name" value="NAM"/>
    <property type="match status" value="1"/>
</dbReference>
<reference evidence="8" key="1">
    <citation type="submission" date="2018-08" db="EMBL/GenBank/DDBJ databases">
        <authorList>
            <person name="Rossello M."/>
        </authorList>
    </citation>
    <scope>NUCLEOTIDE SEQUENCE [LARGE SCALE GENOMIC DNA]</scope>
    <source>
        <strain evidence="8">cv. Chinese Spring</strain>
    </source>
</reference>
<feature type="compositionally biased region" description="Low complexity" evidence="6">
    <location>
        <begin position="170"/>
        <end position="179"/>
    </location>
</feature>
<dbReference type="PANTHER" id="PTHR31719">
    <property type="entry name" value="NAC TRANSCRIPTION FACTOR 56"/>
    <property type="match status" value="1"/>
</dbReference>
<keyword evidence="4" id="KW-0804">Transcription</keyword>
<feature type="compositionally biased region" description="Basic and acidic residues" evidence="6">
    <location>
        <begin position="201"/>
        <end position="213"/>
    </location>
</feature>
<evidence type="ECO:0000256" key="2">
    <source>
        <dbReference type="ARBA" id="ARBA00023015"/>
    </source>
</evidence>
<dbReference type="Gramene" id="TraesWEE_scaffold_006197_01G000100.1">
    <property type="protein sequence ID" value="TraesWEE_scaffold_006197_01G000100.1"/>
    <property type="gene ID" value="TraesWEE_scaffold_006197_01G000100"/>
</dbReference>
<accession>A0A077RSX2</accession>
<dbReference type="Gramene" id="TraesJAG3B03G01668500.1">
    <property type="protein sequence ID" value="TraesJAG3B03G01668500.1.CDS1"/>
    <property type="gene ID" value="TraesJAG3B03G01668500"/>
</dbReference>
<dbReference type="Gramene" id="TraesJUL3B03G01672730.1">
    <property type="protein sequence ID" value="TraesJUL3B03G01672730.1.CDS1"/>
    <property type="gene ID" value="TraesJUL3B03G01672730"/>
</dbReference>
<name>A0A077RSX2_WHEAT</name>
<evidence type="ECO:0000256" key="1">
    <source>
        <dbReference type="ARBA" id="ARBA00004123"/>
    </source>
</evidence>
<dbReference type="Gramene" id="TraesCS3B03G0703600.1">
    <property type="protein sequence ID" value="TraesCS3B03G0703600.1.CDS1"/>
    <property type="gene ID" value="TraesCS3B03G0703600"/>
</dbReference>
<dbReference type="GO" id="GO:0006355">
    <property type="term" value="P:regulation of DNA-templated transcription"/>
    <property type="evidence" value="ECO:0007669"/>
    <property type="project" value="InterPro"/>
</dbReference>
<comment type="subcellular location">
    <subcellularLocation>
        <location evidence="1">Nucleus</location>
    </subcellularLocation>
</comment>
<dbReference type="Gramene" id="TraesLAC3B03G01602490.1">
    <property type="protein sequence ID" value="TraesLAC3B03G01602490.1.CDS1"/>
    <property type="gene ID" value="TraesLAC3B03G01602490"/>
</dbReference>
<evidence type="ECO:0000256" key="4">
    <source>
        <dbReference type="ARBA" id="ARBA00023163"/>
    </source>
</evidence>
<dbReference type="GO" id="GO:0003677">
    <property type="term" value="F:DNA binding"/>
    <property type="evidence" value="ECO:0007669"/>
    <property type="project" value="UniProtKB-KW"/>
</dbReference>
<dbReference type="Gene3D" id="2.170.150.80">
    <property type="entry name" value="NAC domain"/>
    <property type="match status" value="1"/>
</dbReference>
<dbReference type="Gramene" id="TraesCLE_scaffold_006614_01G000300.1">
    <property type="protein sequence ID" value="TraesCLE_scaffold_006614_01G000300.1"/>
    <property type="gene ID" value="TraesCLE_scaffold_006614_01G000300"/>
</dbReference>
<dbReference type="Gramene" id="TraesNOR3B03G01682030.1">
    <property type="protein sequence ID" value="TraesNOR3B03G01682030.1.CDS1"/>
    <property type="gene ID" value="TraesNOR3B03G01682030"/>
</dbReference>
<dbReference type="Gramene" id="TraesSTA3B03G01651010.1">
    <property type="protein sequence ID" value="TraesSTA3B03G01651010.1.CDS1"/>
    <property type="gene ID" value="TraesSTA3B03G01651010"/>
</dbReference>